<accession>A0A3S4P1A4</accession>
<dbReference type="AlphaFoldDB" id="A0A3S4P1A4"/>
<reference evidence="1 2" key="1">
    <citation type="submission" date="2018-12" db="EMBL/GenBank/DDBJ databases">
        <authorList>
            <consortium name="Pathogen Informatics"/>
        </authorList>
    </citation>
    <scope>NUCLEOTIDE SEQUENCE [LARGE SCALE GENOMIC DNA]</scope>
    <source>
        <strain evidence="1 2">NCTC9428</strain>
    </source>
</reference>
<dbReference type="EMBL" id="LR134318">
    <property type="protein sequence ID" value="VEF06296.1"/>
    <property type="molecule type" value="Genomic_DNA"/>
</dbReference>
<evidence type="ECO:0000313" key="1">
    <source>
        <dbReference type="EMBL" id="VEF06296.1"/>
    </source>
</evidence>
<sequence length="213" mass="24485">MRIRYWTSRSLWTRPLYFALLLCITSFHYPMDVLRLHIGKHYRSVVQDSTFPVLLKTANYPSDPPEVDSTWISSPVVVKFDDPQYGFTLPPTKFGAVGYRKAKVSTITTSPMLETVSFDQLVPLIEQLQATLKEAGWQPRDREDNAWLSVDNEADRSALQKLLFDQVVLVMLLVPHKYGLALNVKCYARCDERDPKTAKYLIDVSVGKDYYSE</sequence>
<evidence type="ECO:0000313" key="2">
    <source>
        <dbReference type="Proteomes" id="UP000281909"/>
    </source>
</evidence>
<gene>
    <name evidence="1" type="ORF">NCTC9428_00041</name>
</gene>
<organism evidence="1 2">
    <name type="scientific">Pseudomonas fluorescens</name>
    <dbReference type="NCBI Taxonomy" id="294"/>
    <lineage>
        <taxon>Bacteria</taxon>
        <taxon>Pseudomonadati</taxon>
        <taxon>Pseudomonadota</taxon>
        <taxon>Gammaproteobacteria</taxon>
        <taxon>Pseudomonadales</taxon>
        <taxon>Pseudomonadaceae</taxon>
        <taxon>Pseudomonas</taxon>
    </lineage>
</organism>
<protein>
    <submittedName>
        <fullName evidence="1">Uncharacterized protein</fullName>
    </submittedName>
</protein>
<proteinExistence type="predicted"/>
<dbReference type="Proteomes" id="UP000281909">
    <property type="component" value="Chromosome"/>
</dbReference>
<name>A0A3S4P1A4_PSEFL</name>